<keyword evidence="3" id="KW-1185">Reference proteome</keyword>
<dbReference type="AlphaFoldDB" id="A0A1B7YVR2"/>
<dbReference type="GeneID" id="28860389"/>
<dbReference type="KEGG" id="chig:CH63R_01307"/>
<evidence type="ECO:0000313" key="3">
    <source>
        <dbReference type="Proteomes" id="UP000092177"/>
    </source>
</evidence>
<dbReference type="VEuPathDB" id="FungiDB:CH63R_01307"/>
<name>A0A1B7YVR2_COLHI</name>
<dbReference type="EMBL" id="LTAN01000001">
    <property type="protein sequence ID" value="OBR16127.1"/>
    <property type="molecule type" value="Genomic_DNA"/>
</dbReference>
<reference evidence="3" key="1">
    <citation type="journal article" date="2017" name="BMC Genomics">
        <title>Gapless genome assembly of Colletotrichum higginsianum reveals chromosome structure and association of transposable elements with secondary metabolite gene clusters.</title>
        <authorList>
            <person name="Dallery J.-F."/>
            <person name="Lapalu N."/>
            <person name="Zampounis A."/>
            <person name="Pigne S."/>
            <person name="Luyten I."/>
            <person name="Amselem J."/>
            <person name="Wittenberg A.H.J."/>
            <person name="Zhou S."/>
            <person name="de Queiroz M.V."/>
            <person name="Robin G.P."/>
            <person name="Auger A."/>
            <person name="Hainaut M."/>
            <person name="Henrissat B."/>
            <person name="Kim K.-T."/>
            <person name="Lee Y.-H."/>
            <person name="Lespinet O."/>
            <person name="Schwartz D.C."/>
            <person name="Thon M.R."/>
            <person name="O'Connell R.J."/>
        </authorList>
    </citation>
    <scope>NUCLEOTIDE SEQUENCE [LARGE SCALE GENOMIC DNA]</scope>
    <source>
        <strain evidence="3">IMI 349063</strain>
    </source>
</reference>
<protein>
    <submittedName>
        <fullName evidence="2">Uncharacterized protein</fullName>
    </submittedName>
</protein>
<sequence length="89" mass="9391">MIQALCKSALQRQSGIWIRGKAAAACTSLGGKSPRQRIRCSPAAPSSGNDDDVCLNTTSDATLPALVTSVSGTEVAWRGSLFNVQMRRP</sequence>
<dbReference type="RefSeq" id="XP_018164644.1">
    <property type="nucleotide sequence ID" value="XM_018296282.1"/>
</dbReference>
<gene>
    <name evidence="2" type="ORF">CH63R_01307</name>
</gene>
<proteinExistence type="predicted"/>
<organism evidence="2 3">
    <name type="scientific">Colletotrichum higginsianum (strain IMI 349063)</name>
    <name type="common">Crucifer anthracnose fungus</name>
    <dbReference type="NCBI Taxonomy" id="759273"/>
    <lineage>
        <taxon>Eukaryota</taxon>
        <taxon>Fungi</taxon>
        <taxon>Dikarya</taxon>
        <taxon>Ascomycota</taxon>
        <taxon>Pezizomycotina</taxon>
        <taxon>Sordariomycetes</taxon>
        <taxon>Hypocreomycetidae</taxon>
        <taxon>Glomerellales</taxon>
        <taxon>Glomerellaceae</taxon>
        <taxon>Colletotrichum</taxon>
        <taxon>Colletotrichum destructivum species complex</taxon>
    </lineage>
</organism>
<dbReference type="Proteomes" id="UP000092177">
    <property type="component" value="Chromosome 1"/>
</dbReference>
<feature type="region of interest" description="Disordered" evidence="1">
    <location>
        <begin position="31"/>
        <end position="52"/>
    </location>
</feature>
<evidence type="ECO:0000313" key="2">
    <source>
        <dbReference type="EMBL" id="OBR16127.1"/>
    </source>
</evidence>
<comment type="caution">
    <text evidence="2">The sequence shown here is derived from an EMBL/GenBank/DDBJ whole genome shotgun (WGS) entry which is preliminary data.</text>
</comment>
<accession>A0A1B7YVR2</accession>
<evidence type="ECO:0000256" key="1">
    <source>
        <dbReference type="SAM" id="MobiDB-lite"/>
    </source>
</evidence>